<reference evidence="1 2" key="2">
    <citation type="journal article" date="2011" name="J. Bacteriol.">
        <title>Complete genome sequence of a carbon monoxide-utilizing acetogen, Eubacterium limosum KIST612.</title>
        <authorList>
            <person name="Roh H."/>
            <person name="Ko H.J."/>
            <person name="Kim D."/>
            <person name="Choi D.G."/>
            <person name="Park S."/>
            <person name="Kim S."/>
            <person name="Chang I.S."/>
            <person name="Choi I.G."/>
        </authorList>
    </citation>
    <scope>NUCLEOTIDE SEQUENCE [LARGE SCALE GENOMIC DNA]</scope>
    <source>
        <strain evidence="1 2">KIST612</strain>
    </source>
</reference>
<proteinExistence type="predicted"/>
<keyword evidence="2" id="KW-1185">Reference proteome</keyword>
<dbReference type="Proteomes" id="UP000006873">
    <property type="component" value="Chromosome"/>
</dbReference>
<gene>
    <name evidence="1" type="ordered locus">ELI_2338</name>
</gene>
<reference key="1">
    <citation type="submission" date="2010-09" db="EMBL/GenBank/DDBJ databases">
        <authorList>
            <person name="Roh H."/>
            <person name="Ko H.-J."/>
            <person name="Kim D."/>
            <person name="Choi D.G."/>
            <person name="Park S."/>
            <person name="Kim S."/>
            <person name="Kim K.H."/>
            <person name="Chang I.S."/>
            <person name="Choi I.-G."/>
        </authorList>
    </citation>
    <scope>NUCLEOTIDE SEQUENCE</scope>
    <source>
        <strain>KIST612</strain>
    </source>
</reference>
<dbReference type="HOGENOM" id="CLU_3328047_0_0_9"/>
<protein>
    <submittedName>
        <fullName evidence="1">Uncharacterized protein</fullName>
    </submittedName>
</protein>
<dbReference type="AlphaFoldDB" id="E3GNS8"/>
<sequence>MRWFSSKSPKKLAVFFSQSFLKGNGGTSKRRTPKGICG</sequence>
<evidence type="ECO:0000313" key="1">
    <source>
        <dbReference type="EMBL" id="ADO37321.1"/>
    </source>
</evidence>
<dbReference type="KEGG" id="elm:ELI_2338"/>
<dbReference type="EMBL" id="CP002273">
    <property type="protein sequence ID" value="ADO37321.1"/>
    <property type="molecule type" value="Genomic_DNA"/>
</dbReference>
<accession>E3GNS8</accession>
<evidence type="ECO:0000313" key="2">
    <source>
        <dbReference type="Proteomes" id="UP000006873"/>
    </source>
</evidence>
<name>E3GNS8_9FIRM</name>
<organism evidence="1 2">
    <name type="scientific">Eubacterium callanderi</name>
    <dbReference type="NCBI Taxonomy" id="53442"/>
    <lineage>
        <taxon>Bacteria</taxon>
        <taxon>Bacillati</taxon>
        <taxon>Bacillota</taxon>
        <taxon>Clostridia</taxon>
        <taxon>Eubacteriales</taxon>
        <taxon>Eubacteriaceae</taxon>
        <taxon>Eubacterium</taxon>
    </lineage>
</organism>